<reference evidence="9" key="1">
    <citation type="submission" date="2022-10" db="EMBL/GenBank/DDBJ databases">
        <title>YIM 151497 complete genome.</title>
        <authorList>
            <person name="Chen X."/>
        </authorList>
    </citation>
    <scope>NUCLEOTIDE SEQUENCE</scope>
    <source>
        <strain evidence="9">YIM 151497</strain>
    </source>
</reference>
<comment type="function">
    <text evidence="7">Catalyzes the release of premature peptidyl moieties from peptidyl-tRNA molecules trapped in stalled 50S ribosomal subunits, and thus maintains levels of free tRNAs and 50S ribosomes.</text>
</comment>
<evidence type="ECO:0000256" key="6">
    <source>
        <dbReference type="ARBA" id="ARBA00050038"/>
    </source>
</evidence>
<dbReference type="GO" id="GO:0004045">
    <property type="term" value="F:peptidyl-tRNA hydrolase activity"/>
    <property type="evidence" value="ECO:0007669"/>
    <property type="project" value="UniProtKB-EC"/>
</dbReference>
<keyword evidence="7" id="KW-0963">Cytoplasm</keyword>
<evidence type="ECO:0000313" key="9">
    <source>
        <dbReference type="EMBL" id="UYQ73310.1"/>
    </source>
</evidence>
<dbReference type="CDD" id="cd00462">
    <property type="entry name" value="PTH"/>
    <property type="match status" value="1"/>
</dbReference>
<name>A0ABY6IUD2_9HYPH</name>
<comment type="subunit">
    <text evidence="7">Monomer.</text>
</comment>
<feature type="compositionally biased region" description="Basic and acidic residues" evidence="8">
    <location>
        <begin position="229"/>
        <end position="238"/>
    </location>
</feature>
<dbReference type="InterPro" id="IPR001328">
    <property type="entry name" value="Pept_tRNA_hydro"/>
</dbReference>
<sequence>MHLIVGLGNPGAEYAAHRHNIGFLAVDEIARQHNFPPFRQKFSALISEGVIDGEKIMLIKPQTFMNRSGDSVAQTAQFYKLAPSDISVIHDELDLAPGKVRVKTGGGNGGHNGLRSIESHLGKDFVRVRLGIGHPGHKDRVHSHVLSNFHKADNEWLEPLLDSLAKNAGLIAKGDAAGLMNKLALALPSAPKAAPATEKPAPRAQSHVRQARQSALQSKVPESGPMADMLKKLFGKKD</sequence>
<feature type="region of interest" description="Disordered" evidence="8">
    <location>
        <begin position="191"/>
        <end position="238"/>
    </location>
</feature>
<protein>
    <recommendedName>
        <fullName evidence="6 7">Peptidyl-tRNA hydrolase</fullName>
        <shortName evidence="7">Pth</shortName>
        <ecNumber evidence="1 7">3.1.1.29</ecNumber>
    </recommendedName>
</protein>
<proteinExistence type="inferred from homology"/>
<dbReference type="Proteomes" id="UP001163882">
    <property type="component" value="Chromosome"/>
</dbReference>
<dbReference type="SUPFAM" id="SSF53178">
    <property type="entry name" value="Peptidyl-tRNA hydrolase-like"/>
    <property type="match status" value="1"/>
</dbReference>
<evidence type="ECO:0000256" key="2">
    <source>
        <dbReference type="ARBA" id="ARBA00022555"/>
    </source>
</evidence>
<dbReference type="PANTHER" id="PTHR17224">
    <property type="entry name" value="PEPTIDYL-TRNA HYDROLASE"/>
    <property type="match status" value="1"/>
</dbReference>
<feature type="compositionally biased region" description="Low complexity" evidence="8">
    <location>
        <begin position="191"/>
        <end position="204"/>
    </location>
</feature>
<feature type="binding site" evidence="7">
    <location>
        <position position="64"/>
    </location>
    <ligand>
        <name>tRNA</name>
        <dbReference type="ChEBI" id="CHEBI:17843"/>
    </ligand>
</feature>
<dbReference type="HAMAP" id="MF_00083">
    <property type="entry name" value="Pept_tRNA_hydro_bact"/>
    <property type="match status" value="1"/>
</dbReference>
<dbReference type="Gene3D" id="3.40.50.1470">
    <property type="entry name" value="Peptidyl-tRNA hydrolase"/>
    <property type="match status" value="1"/>
</dbReference>
<feature type="binding site" evidence="7">
    <location>
        <position position="112"/>
    </location>
    <ligand>
        <name>tRNA</name>
        <dbReference type="ChEBI" id="CHEBI:17843"/>
    </ligand>
</feature>
<dbReference type="InterPro" id="IPR036416">
    <property type="entry name" value="Pept_tRNA_hydro_sf"/>
</dbReference>
<evidence type="ECO:0000313" key="10">
    <source>
        <dbReference type="Proteomes" id="UP001163882"/>
    </source>
</evidence>
<gene>
    <name evidence="7 9" type="primary">pth</name>
    <name evidence="9" type="ORF">OF122_05985</name>
</gene>
<comment type="similarity">
    <text evidence="5 7">Belongs to the PTH family.</text>
</comment>
<keyword evidence="3 7" id="KW-0378">Hydrolase</keyword>
<organism evidence="9 10">
    <name type="scientific">Pelagibacterium flavum</name>
    <dbReference type="NCBI Taxonomy" id="2984530"/>
    <lineage>
        <taxon>Bacteria</taxon>
        <taxon>Pseudomonadati</taxon>
        <taxon>Pseudomonadota</taxon>
        <taxon>Alphaproteobacteria</taxon>
        <taxon>Hyphomicrobiales</taxon>
        <taxon>Devosiaceae</taxon>
        <taxon>Pelagibacterium</taxon>
    </lineage>
</organism>
<comment type="function">
    <text evidence="7">Hydrolyzes ribosome-free peptidyl-tRNAs (with 1 or more amino acids incorporated), which drop off the ribosome during protein synthesis, or as a result of ribosome stalling.</text>
</comment>
<feature type="site" description="Discriminates between blocked and unblocked aminoacyl-tRNA" evidence="7">
    <location>
        <position position="9"/>
    </location>
</feature>
<feature type="binding site" evidence="7">
    <location>
        <position position="66"/>
    </location>
    <ligand>
        <name>tRNA</name>
        <dbReference type="ChEBI" id="CHEBI:17843"/>
    </ligand>
</feature>
<evidence type="ECO:0000256" key="1">
    <source>
        <dbReference type="ARBA" id="ARBA00013260"/>
    </source>
</evidence>
<comment type="catalytic activity">
    <reaction evidence="7">
        <text>an N-acyl-L-alpha-aminoacyl-tRNA + H2O = an N-acyl-L-amino acid + a tRNA + H(+)</text>
        <dbReference type="Rhea" id="RHEA:54448"/>
        <dbReference type="Rhea" id="RHEA-COMP:10123"/>
        <dbReference type="Rhea" id="RHEA-COMP:13883"/>
        <dbReference type="ChEBI" id="CHEBI:15377"/>
        <dbReference type="ChEBI" id="CHEBI:15378"/>
        <dbReference type="ChEBI" id="CHEBI:59874"/>
        <dbReference type="ChEBI" id="CHEBI:78442"/>
        <dbReference type="ChEBI" id="CHEBI:138191"/>
        <dbReference type="EC" id="3.1.1.29"/>
    </reaction>
</comment>
<dbReference type="Pfam" id="PF01195">
    <property type="entry name" value="Pept_tRNA_hydro"/>
    <property type="match status" value="1"/>
</dbReference>
<dbReference type="NCBIfam" id="TIGR00447">
    <property type="entry name" value="pth"/>
    <property type="match status" value="1"/>
</dbReference>
<feature type="active site" description="Proton acceptor" evidence="7">
    <location>
        <position position="19"/>
    </location>
</feature>
<comment type="subcellular location">
    <subcellularLocation>
        <location evidence="7">Cytoplasm</location>
    </subcellularLocation>
</comment>
<dbReference type="EMBL" id="CP107716">
    <property type="protein sequence ID" value="UYQ73310.1"/>
    <property type="molecule type" value="Genomic_DNA"/>
</dbReference>
<evidence type="ECO:0000256" key="7">
    <source>
        <dbReference type="HAMAP-Rule" id="MF_00083"/>
    </source>
</evidence>
<evidence type="ECO:0000256" key="8">
    <source>
        <dbReference type="SAM" id="MobiDB-lite"/>
    </source>
</evidence>
<keyword evidence="2 7" id="KW-0820">tRNA-binding</keyword>
<evidence type="ECO:0000256" key="3">
    <source>
        <dbReference type="ARBA" id="ARBA00022801"/>
    </source>
</evidence>
<dbReference type="RefSeq" id="WP_264226899.1">
    <property type="nucleotide sequence ID" value="NZ_CP107716.1"/>
</dbReference>
<feature type="compositionally biased region" description="Polar residues" evidence="8">
    <location>
        <begin position="207"/>
        <end position="217"/>
    </location>
</feature>
<feature type="binding site" evidence="7">
    <location>
        <position position="14"/>
    </location>
    <ligand>
        <name>tRNA</name>
        <dbReference type="ChEBI" id="CHEBI:17843"/>
    </ligand>
</feature>
<keyword evidence="10" id="KW-1185">Reference proteome</keyword>
<dbReference type="EC" id="3.1.1.29" evidence="1 7"/>
<feature type="site" description="Stabilizes the basic form of H active site to accept a proton" evidence="7">
    <location>
        <position position="91"/>
    </location>
</feature>
<accession>A0ABY6IUD2</accession>
<keyword evidence="4 7" id="KW-0694">RNA-binding</keyword>
<evidence type="ECO:0000256" key="4">
    <source>
        <dbReference type="ARBA" id="ARBA00022884"/>
    </source>
</evidence>
<dbReference type="PROSITE" id="PS01196">
    <property type="entry name" value="PEPT_TRNA_HYDROL_2"/>
    <property type="match status" value="1"/>
</dbReference>
<dbReference type="InterPro" id="IPR018171">
    <property type="entry name" value="Pept_tRNA_hydro_CS"/>
</dbReference>
<dbReference type="PANTHER" id="PTHR17224:SF1">
    <property type="entry name" value="PEPTIDYL-TRNA HYDROLASE"/>
    <property type="match status" value="1"/>
</dbReference>
<evidence type="ECO:0000256" key="5">
    <source>
        <dbReference type="ARBA" id="ARBA00038063"/>
    </source>
</evidence>